<dbReference type="Proteomes" id="UP001595961">
    <property type="component" value="Unassembled WGS sequence"/>
</dbReference>
<dbReference type="PANTHER" id="PTHR10587">
    <property type="entry name" value="GLYCOSYL TRANSFERASE-RELATED"/>
    <property type="match status" value="1"/>
</dbReference>
<proteinExistence type="predicted"/>
<keyword evidence="2" id="KW-0378">Hydrolase</keyword>
<dbReference type="RefSeq" id="WP_266148660.1">
    <property type="nucleotide sequence ID" value="NZ_CP064028.1"/>
</dbReference>
<comment type="caution">
    <text evidence="2">The sequence shown here is derived from an EMBL/GenBank/DDBJ whole genome shotgun (WGS) entry which is preliminary data.</text>
</comment>
<gene>
    <name evidence="2" type="ORF">ACFO5W_08970</name>
</gene>
<dbReference type="PROSITE" id="PS51677">
    <property type="entry name" value="NODB"/>
    <property type="match status" value="1"/>
</dbReference>
<evidence type="ECO:0000313" key="2">
    <source>
        <dbReference type="EMBL" id="MFC4526764.1"/>
    </source>
</evidence>
<evidence type="ECO:0000259" key="1">
    <source>
        <dbReference type="PROSITE" id="PS51677"/>
    </source>
</evidence>
<dbReference type="EC" id="3.-.-.-" evidence="2"/>
<dbReference type="InterPro" id="IPR050248">
    <property type="entry name" value="Polysacc_deacetylase_ArnD"/>
</dbReference>
<dbReference type="CDD" id="cd10917">
    <property type="entry name" value="CE4_NodB_like_6s_7s"/>
    <property type="match status" value="1"/>
</dbReference>
<dbReference type="InterPro" id="IPR011330">
    <property type="entry name" value="Glyco_hydro/deAcase_b/a-brl"/>
</dbReference>
<sequence>MNLKPKRQELLRLLPDALVQTHGSSHGGARYLSFDDGPEPDYTPYLLDLLAEHRVHASFFLIGKKIERYPDLVERMVAEGHMIGNHSYSHRMFKTLSLLDQLEEFQRTDELLRSFDARPRHRVRTPQGYLDTRLLLHCARHGRSIVYWSYDSLDYQKPPHDAFVARLRDQPPLPGDIVLMHDDSHRAVEALRVLLPEWLAEGHTFHALSGDAA</sequence>
<dbReference type="Pfam" id="PF01522">
    <property type="entry name" value="Polysacc_deac_1"/>
    <property type="match status" value="1"/>
</dbReference>
<organism evidence="2 3">
    <name type="scientific">Dyella halodurans</name>
    <dbReference type="NCBI Taxonomy" id="1920171"/>
    <lineage>
        <taxon>Bacteria</taxon>
        <taxon>Pseudomonadati</taxon>
        <taxon>Pseudomonadota</taxon>
        <taxon>Gammaproteobacteria</taxon>
        <taxon>Lysobacterales</taxon>
        <taxon>Rhodanobacteraceae</taxon>
        <taxon>Dyella</taxon>
    </lineage>
</organism>
<name>A0ABV9C196_9GAMM</name>
<accession>A0ABV9C196</accession>
<keyword evidence="3" id="KW-1185">Reference proteome</keyword>
<evidence type="ECO:0000313" key="3">
    <source>
        <dbReference type="Proteomes" id="UP001595961"/>
    </source>
</evidence>
<dbReference type="SUPFAM" id="SSF88713">
    <property type="entry name" value="Glycoside hydrolase/deacetylase"/>
    <property type="match status" value="1"/>
</dbReference>
<dbReference type="Gene3D" id="3.20.20.370">
    <property type="entry name" value="Glycoside hydrolase/deacetylase"/>
    <property type="match status" value="1"/>
</dbReference>
<dbReference type="EMBL" id="JBHSGA010000017">
    <property type="protein sequence ID" value="MFC4526764.1"/>
    <property type="molecule type" value="Genomic_DNA"/>
</dbReference>
<feature type="domain" description="NodB homology" evidence="1">
    <location>
        <begin position="28"/>
        <end position="206"/>
    </location>
</feature>
<protein>
    <submittedName>
        <fullName evidence="2">Polysaccharide deacetylase family protein</fullName>
        <ecNumber evidence="2">3.-.-.-</ecNumber>
    </submittedName>
</protein>
<dbReference type="InterPro" id="IPR002509">
    <property type="entry name" value="NODB_dom"/>
</dbReference>
<reference evidence="3" key="1">
    <citation type="journal article" date="2019" name="Int. J. Syst. Evol. Microbiol.">
        <title>The Global Catalogue of Microorganisms (GCM) 10K type strain sequencing project: providing services to taxonomists for standard genome sequencing and annotation.</title>
        <authorList>
            <consortium name="The Broad Institute Genomics Platform"/>
            <consortium name="The Broad Institute Genome Sequencing Center for Infectious Disease"/>
            <person name="Wu L."/>
            <person name="Ma J."/>
        </authorList>
    </citation>
    <scope>NUCLEOTIDE SEQUENCE [LARGE SCALE GENOMIC DNA]</scope>
    <source>
        <strain evidence="3">CCM 4481</strain>
    </source>
</reference>
<dbReference type="GO" id="GO:0016787">
    <property type="term" value="F:hydrolase activity"/>
    <property type="evidence" value="ECO:0007669"/>
    <property type="project" value="UniProtKB-KW"/>
</dbReference>